<dbReference type="eggNOG" id="COG2927">
    <property type="taxonomic scope" value="Bacteria"/>
</dbReference>
<protein>
    <recommendedName>
        <fullName evidence="3">DNA polymerase III chi subunit</fullName>
    </recommendedName>
</protein>
<dbReference type="EMBL" id="CP003059">
    <property type="protein sequence ID" value="AEP36323.1"/>
    <property type="molecule type" value="Genomic_DNA"/>
</dbReference>
<dbReference type="GO" id="GO:0006260">
    <property type="term" value="P:DNA replication"/>
    <property type="evidence" value="ECO:0007669"/>
    <property type="project" value="InterPro"/>
</dbReference>
<dbReference type="Gene3D" id="3.40.50.10110">
    <property type="entry name" value="DNA polymerase III subunit chi"/>
    <property type="match status" value="1"/>
</dbReference>
<reference evidence="1 2" key="2">
    <citation type="journal article" date="2012" name="PLoS ONE">
        <title>Genomic characterization of the taylorella genus.</title>
        <authorList>
            <person name="Hebert L."/>
            <person name="Moumen B."/>
            <person name="Pons N."/>
            <person name="Duquesne F."/>
            <person name="Breuil M.F."/>
            <person name="Goux D."/>
            <person name="Batto J.M."/>
            <person name="Laugier C."/>
            <person name="Renault P."/>
            <person name="Petry S."/>
        </authorList>
    </citation>
    <scope>NUCLEOTIDE SEQUENCE [LARGE SCALE GENOMIC DNA]</scope>
    <source>
        <strain evidence="1 2">MCE3</strain>
    </source>
</reference>
<dbReference type="KEGG" id="tas:TASI_0548"/>
<evidence type="ECO:0008006" key="3">
    <source>
        <dbReference type="Google" id="ProtNLM"/>
    </source>
</evidence>
<reference key="1">
    <citation type="submission" date="2011-09" db="EMBL/GenBank/DDBJ databases">
        <title>Genomic characterization of the Taylorella genus.</title>
        <authorList>
            <person name="Hebert L."/>
            <person name="Moumen B."/>
            <person name="Pons N."/>
            <person name="Duquesne F."/>
            <person name="Breuil M.-F."/>
            <person name="Goux D."/>
            <person name="Batto J.-M."/>
            <person name="Renault P."/>
            <person name="Laugier C."/>
            <person name="Petry S."/>
        </authorList>
    </citation>
    <scope>NUCLEOTIDE SEQUENCE</scope>
    <source>
        <strain>MCE3</strain>
    </source>
</reference>
<sequence>MAEIFVAHGARSIEDTLIMSVNSVSKQHQKGQSILVFCRDVNIATKFSEGLWGIDKTTFIPHYFAGDEMIIPARIVICDEDIAKWASKLNPKPNLLINLSEDFIEDISLFPMVLEFVLNDSKSKEMGRARLQKYKAAGHVIKFHEFKYKKN</sequence>
<dbReference type="RefSeq" id="WP_014111220.1">
    <property type="nucleotide sequence ID" value="NC_016043.1"/>
</dbReference>
<accession>G4QAL3</accession>
<keyword evidence="2" id="KW-1185">Reference proteome</keyword>
<evidence type="ECO:0000313" key="1">
    <source>
        <dbReference type="EMBL" id="AEP36323.1"/>
    </source>
</evidence>
<dbReference type="InterPro" id="IPR036768">
    <property type="entry name" value="PolIII_chi_sf"/>
</dbReference>
<dbReference type="STRING" id="1008459.TASI_0548"/>
<dbReference type="GO" id="GO:0032298">
    <property type="term" value="P:positive regulation of DNA-templated DNA replication initiation"/>
    <property type="evidence" value="ECO:0007669"/>
    <property type="project" value="TreeGrafter"/>
</dbReference>
<dbReference type="PANTHER" id="PTHR38767:SF1">
    <property type="entry name" value="DNA POLYMERASE III SUBUNIT CHI"/>
    <property type="match status" value="1"/>
</dbReference>
<gene>
    <name evidence="1" type="ordered locus">TASI_0548</name>
</gene>
<dbReference type="SUPFAM" id="SSF102400">
    <property type="entry name" value="DNA polymerase III chi subunit"/>
    <property type="match status" value="1"/>
</dbReference>
<dbReference type="GO" id="GO:0003677">
    <property type="term" value="F:DNA binding"/>
    <property type="evidence" value="ECO:0007669"/>
    <property type="project" value="InterPro"/>
</dbReference>
<dbReference type="InterPro" id="IPR007459">
    <property type="entry name" value="DNA_pol3_chi"/>
</dbReference>
<dbReference type="GO" id="GO:0003887">
    <property type="term" value="F:DNA-directed DNA polymerase activity"/>
    <property type="evidence" value="ECO:0007669"/>
    <property type="project" value="InterPro"/>
</dbReference>
<dbReference type="PANTHER" id="PTHR38767">
    <property type="entry name" value="DNA POLYMERASE III SUBUNIT CHI"/>
    <property type="match status" value="1"/>
</dbReference>
<dbReference type="OrthoDB" id="5297568at2"/>
<evidence type="ECO:0000313" key="2">
    <source>
        <dbReference type="Proteomes" id="UP000009284"/>
    </source>
</evidence>
<name>G4QAL3_TAYAM</name>
<dbReference type="Pfam" id="PF04364">
    <property type="entry name" value="DNA_pol3_chi"/>
    <property type="match status" value="1"/>
</dbReference>
<proteinExistence type="predicted"/>
<organism evidence="1 2">
    <name type="scientific">Taylorella asinigenitalis (strain MCE3)</name>
    <dbReference type="NCBI Taxonomy" id="1008459"/>
    <lineage>
        <taxon>Bacteria</taxon>
        <taxon>Pseudomonadati</taxon>
        <taxon>Pseudomonadota</taxon>
        <taxon>Betaproteobacteria</taxon>
        <taxon>Burkholderiales</taxon>
        <taxon>Alcaligenaceae</taxon>
        <taxon>Taylorella</taxon>
    </lineage>
</organism>
<dbReference type="Proteomes" id="UP000009284">
    <property type="component" value="Chromosome"/>
</dbReference>
<dbReference type="HOGENOM" id="CLU_131584_3_0_4"/>
<dbReference type="AlphaFoldDB" id="G4QAL3"/>